<dbReference type="EC" id="2.4.1.-" evidence="10"/>
<dbReference type="Proteomes" id="UP001321473">
    <property type="component" value="Unassembled WGS sequence"/>
</dbReference>
<accession>A0AAQ4DAW1</accession>
<evidence type="ECO:0000313" key="12">
    <source>
        <dbReference type="Proteomes" id="UP001321473"/>
    </source>
</evidence>
<evidence type="ECO:0000256" key="4">
    <source>
        <dbReference type="ARBA" id="ARBA00022679"/>
    </source>
</evidence>
<evidence type="ECO:0000256" key="2">
    <source>
        <dbReference type="ARBA" id="ARBA00008661"/>
    </source>
</evidence>
<dbReference type="InterPro" id="IPR002659">
    <property type="entry name" value="Glyco_trans_31"/>
</dbReference>
<dbReference type="PANTHER" id="PTHR11214">
    <property type="entry name" value="BETA-1,3-N-ACETYLGLUCOSAMINYLTRANSFERASE"/>
    <property type="match status" value="1"/>
</dbReference>
<keyword evidence="3 10" id="KW-0328">Glycosyltransferase</keyword>
<comment type="caution">
    <text evidence="11">The sequence shown here is derived from an EMBL/GenBank/DDBJ whole genome shotgun (WGS) entry which is preliminary data.</text>
</comment>
<dbReference type="EMBL" id="JARKHS020032830">
    <property type="protein sequence ID" value="KAK8759601.1"/>
    <property type="molecule type" value="Genomic_DNA"/>
</dbReference>
<name>A0AAQ4DAW1_AMBAM</name>
<evidence type="ECO:0000256" key="9">
    <source>
        <dbReference type="ARBA" id="ARBA00023136"/>
    </source>
</evidence>
<keyword evidence="5" id="KW-0812">Transmembrane</keyword>
<comment type="similarity">
    <text evidence="2 10">Belongs to the glycosyltransferase 31 family.</text>
</comment>
<dbReference type="GO" id="GO:0000139">
    <property type="term" value="C:Golgi membrane"/>
    <property type="evidence" value="ECO:0007669"/>
    <property type="project" value="UniProtKB-SubCell"/>
</dbReference>
<dbReference type="Pfam" id="PF01762">
    <property type="entry name" value="Galactosyl_T"/>
    <property type="match status" value="1"/>
</dbReference>
<protein>
    <recommendedName>
        <fullName evidence="10">Hexosyltransferase</fullName>
        <ecNumber evidence="10">2.4.1.-</ecNumber>
    </recommendedName>
</protein>
<keyword evidence="12" id="KW-1185">Reference proteome</keyword>
<reference evidence="11 12" key="1">
    <citation type="journal article" date="2023" name="Arcadia Sci">
        <title>De novo assembly of a long-read Amblyomma americanum tick genome.</title>
        <authorList>
            <person name="Chou S."/>
            <person name="Poskanzer K.E."/>
            <person name="Rollins M."/>
            <person name="Thuy-Boun P.S."/>
        </authorList>
    </citation>
    <scope>NUCLEOTIDE SEQUENCE [LARGE SCALE GENOMIC DNA]</scope>
    <source>
        <strain evidence="11">F_SG_1</strain>
        <tissue evidence="11">Salivary glands</tissue>
    </source>
</reference>
<dbReference type="AlphaFoldDB" id="A0AAQ4DAW1"/>
<evidence type="ECO:0000256" key="5">
    <source>
        <dbReference type="ARBA" id="ARBA00022692"/>
    </source>
</evidence>
<evidence type="ECO:0000313" key="11">
    <source>
        <dbReference type="EMBL" id="KAK8759601.1"/>
    </source>
</evidence>
<keyword evidence="7" id="KW-1133">Transmembrane helix</keyword>
<evidence type="ECO:0000256" key="7">
    <source>
        <dbReference type="ARBA" id="ARBA00022989"/>
    </source>
</evidence>
<keyword evidence="8 10" id="KW-0333">Golgi apparatus</keyword>
<keyword evidence="6" id="KW-0735">Signal-anchor</keyword>
<dbReference type="GO" id="GO:0006493">
    <property type="term" value="P:protein O-linked glycosylation"/>
    <property type="evidence" value="ECO:0007669"/>
    <property type="project" value="TreeGrafter"/>
</dbReference>
<evidence type="ECO:0000256" key="3">
    <source>
        <dbReference type="ARBA" id="ARBA00022676"/>
    </source>
</evidence>
<keyword evidence="4" id="KW-0808">Transferase</keyword>
<dbReference type="PANTHER" id="PTHR11214:SF376">
    <property type="entry name" value="HEXOSYLTRANSFERASE"/>
    <property type="match status" value="1"/>
</dbReference>
<evidence type="ECO:0000256" key="6">
    <source>
        <dbReference type="ARBA" id="ARBA00022968"/>
    </source>
</evidence>
<dbReference type="GO" id="GO:0016758">
    <property type="term" value="F:hexosyltransferase activity"/>
    <property type="evidence" value="ECO:0007669"/>
    <property type="project" value="InterPro"/>
</dbReference>
<evidence type="ECO:0000256" key="1">
    <source>
        <dbReference type="ARBA" id="ARBA00004323"/>
    </source>
</evidence>
<comment type="subcellular location">
    <subcellularLocation>
        <location evidence="1 10">Golgi apparatus membrane</location>
        <topology evidence="1 10">Single-pass type II membrane protein</topology>
    </subcellularLocation>
</comment>
<sequence>MFVYFAMCLCRDFVNFTTCLRDSWNASFCGSATDAAWKNDTLLSSIEKKYFPDCLALQKGTKACNRQKFVNDIFLCGLHFSNIMEVARKNSSINPCTHIEKYKKCYNASMETYGCAPTDQLHKDAEKFFEFMTQKYKEQCKSDSKSPSVARMSRLTQKDDWMNAAQVVTQREISTKPRLPNRGGWAVAERCRYPLDVLVFVHASAYRWRRRATVRDTLLEEASARRFSMAGVFFVGRRFNDSELDAWLDLEADMTGDLVVLPIEDGYRSVTPKFLAGMRWVADHCPTVKWIVKIDDDVMVEPFEVPYHRY</sequence>
<gene>
    <name evidence="11" type="ORF">V5799_002765</name>
</gene>
<dbReference type="Gene3D" id="3.90.550.50">
    <property type="match status" value="1"/>
</dbReference>
<evidence type="ECO:0000256" key="8">
    <source>
        <dbReference type="ARBA" id="ARBA00023034"/>
    </source>
</evidence>
<evidence type="ECO:0000256" key="10">
    <source>
        <dbReference type="RuleBase" id="RU363063"/>
    </source>
</evidence>
<organism evidence="11 12">
    <name type="scientific">Amblyomma americanum</name>
    <name type="common">Lone star tick</name>
    <dbReference type="NCBI Taxonomy" id="6943"/>
    <lineage>
        <taxon>Eukaryota</taxon>
        <taxon>Metazoa</taxon>
        <taxon>Ecdysozoa</taxon>
        <taxon>Arthropoda</taxon>
        <taxon>Chelicerata</taxon>
        <taxon>Arachnida</taxon>
        <taxon>Acari</taxon>
        <taxon>Parasitiformes</taxon>
        <taxon>Ixodida</taxon>
        <taxon>Ixodoidea</taxon>
        <taxon>Ixodidae</taxon>
        <taxon>Amblyomminae</taxon>
        <taxon>Amblyomma</taxon>
    </lineage>
</organism>
<keyword evidence="9" id="KW-0472">Membrane</keyword>
<proteinExistence type="inferred from homology"/>